<evidence type="ECO:0000313" key="1">
    <source>
        <dbReference type="EMBL" id="MFC3761998.1"/>
    </source>
</evidence>
<keyword evidence="2" id="KW-1185">Reference proteome</keyword>
<reference evidence="2" key="1">
    <citation type="journal article" date="2019" name="Int. J. Syst. Evol. Microbiol.">
        <title>The Global Catalogue of Microorganisms (GCM) 10K type strain sequencing project: providing services to taxonomists for standard genome sequencing and annotation.</title>
        <authorList>
            <consortium name="The Broad Institute Genomics Platform"/>
            <consortium name="The Broad Institute Genome Sequencing Center for Infectious Disease"/>
            <person name="Wu L."/>
            <person name="Ma J."/>
        </authorList>
    </citation>
    <scope>NUCLEOTIDE SEQUENCE [LARGE SCALE GENOMIC DNA]</scope>
    <source>
        <strain evidence="2">CGMCC 4.7241</strain>
    </source>
</reference>
<proteinExistence type="predicted"/>
<dbReference type="RefSeq" id="WP_205120546.1">
    <property type="nucleotide sequence ID" value="NZ_JAFBCM010000001.1"/>
</dbReference>
<dbReference type="Proteomes" id="UP001595699">
    <property type="component" value="Unassembled WGS sequence"/>
</dbReference>
<organism evidence="1 2">
    <name type="scientific">Tenggerimyces flavus</name>
    <dbReference type="NCBI Taxonomy" id="1708749"/>
    <lineage>
        <taxon>Bacteria</taxon>
        <taxon>Bacillati</taxon>
        <taxon>Actinomycetota</taxon>
        <taxon>Actinomycetes</taxon>
        <taxon>Propionibacteriales</taxon>
        <taxon>Nocardioidaceae</taxon>
        <taxon>Tenggerimyces</taxon>
    </lineage>
</organism>
<sequence length="81" mass="9462">MDHPQKSRDPLVELVEKRLANGADAQKIVVEVLRSLAEQLPVHYGPEAQPTYRRFLRRRAELVEEGAPWVKPFLAESWQWQ</sequence>
<gene>
    <name evidence="1" type="ORF">ACFOUW_14240</name>
</gene>
<accession>A0ABV7YA47</accession>
<protein>
    <submittedName>
        <fullName evidence="1">Uncharacterized protein</fullName>
    </submittedName>
</protein>
<name>A0ABV7YA47_9ACTN</name>
<dbReference type="EMBL" id="JBHRZH010000012">
    <property type="protein sequence ID" value="MFC3761998.1"/>
    <property type="molecule type" value="Genomic_DNA"/>
</dbReference>
<comment type="caution">
    <text evidence="1">The sequence shown here is derived from an EMBL/GenBank/DDBJ whole genome shotgun (WGS) entry which is preliminary data.</text>
</comment>
<evidence type="ECO:0000313" key="2">
    <source>
        <dbReference type="Proteomes" id="UP001595699"/>
    </source>
</evidence>